<evidence type="ECO:0000313" key="2">
    <source>
        <dbReference type="Proteomes" id="UP000037558"/>
    </source>
</evidence>
<dbReference type="RefSeq" id="WP_053400727.1">
    <property type="nucleotide sequence ID" value="NZ_CP061868.1"/>
</dbReference>
<dbReference type="STRING" id="284581.AMD01_07235"/>
<accession>A0A0M0L8Z3</accession>
<evidence type="ECO:0000313" key="1">
    <source>
        <dbReference type="EMBL" id="KOO47138.1"/>
    </source>
</evidence>
<gene>
    <name evidence="1" type="ORF">AMD01_07235</name>
</gene>
<keyword evidence="2" id="KW-1185">Reference proteome</keyword>
<evidence type="ECO:0008006" key="3">
    <source>
        <dbReference type="Google" id="ProtNLM"/>
    </source>
</evidence>
<dbReference type="PATRIC" id="fig|284581.3.peg.1328"/>
<reference evidence="2" key="1">
    <citation type="submission" date="2015-08" db="EMBL/GenBank/DDBJ databases">
        <title>Fjat-14210 dsm16467.</title>
        <authorList>
            <person name="Liu B."/>
            <person name="Wang J."/>
            <person name="Zhu Y."/>
            <person name="Liu G."/>
            <person name="Chen Q."/>
            <person name="Chen Z."/>
            <person name="Lan J."/>
            <person name="Che J."/>
            <person name="Ge C."/>
            <person name="Shi H."/>
            <person name="Pan Z."/>
            <person name="Liu X."/>
        </authorList>
    </citation>
    <scope>NUCLEOTIDE SEQUENCE [LARGE SCALE GENOMIC DNA]</scope>
    <source>
        <strain evidence="2">DSM 16467</strain>
    </source>
</reference>
<dbReference type="OrthoDB" id="2355652at2"/>
<dbReference type="Proteomes" id="UP000037558">
    <property type="component" value="Unassembled WGS sequence"/>
</dbReference>
<dbReference type="EMBL" id="LILC01000010">
    <property type="protein sequence ID" value="KOO47138.1"/>
    <property type="molecule type" value="Genomic_DNA"/>
</dbReference>
<protein>
    <recommendedName>
        <fullName evidence="3">YhzD-like protein</fullName>
    </recommendedName>
</protein>
<comment type="caution">
    <text evidence="1">The sequence shown here is derived from an EMBL/GenBank/DDBJ whole genome shotgun (WGS) entry which is preliminary data.</text>
</comment>
<sequence length="61" mass="6889">MGAYTLTVFEKSGEKLIDETFEASTEAEAKQKGTERLSELKFEEHTHRCTSAAGKLVLFHR</sequence>
<dbReference type="AlphaFoldDB" id="A0A0M0L8Z3"/>
<dbReference type="InterPro" id="IPR025544">
    <property type="entry name" value="YhzD"/>
</dbReference>
<organism evidence="1 2">
    <name type="scientific">Priestia koreensis</name>
    <dbReference type="NCBI Taxonomy" id="284581"/>
    <lineage>
        <taxon>Bacteria</taxon>
        <taxon>Bacillati</taxon>
        <taxon>Bacillota</taxon>
        <taxon>Bacilli</taxon>
        <taxon>Bacillales</taxon>
        <taxon>Bacillaceae</taxon>
        <taxon>Priestia</taxon>
    </lineage>
</organism>
<dbReference type="Pfam" id="PF14120">
    <property type="entry name" value="YhzD"/>
    <property type="match status" value="1"/>
</dbReference>
<proteinExistence type="predicted"/>
<name>A0A0M0L8Z3_9BACI</name>